<comment type="caution">
    <text evidence="2">The sequence shown here is derived from an EMBL/GenBank/DDBJ whole genome shotgun (WGS) entry which is preliminary data.</text>
</comment>
<dbReference type="EMBL" id="JACSQY010000005">
    <property type="protein sequence ID" value="MBD7908287.1"/>
    <property type="molecule type" value="Genomic_DNA"/>
</dbReference>
<evidence type="ECO:0000313" key="2">
    <source>
        <dbReference type="EMBL" id="MBD7908287.1"/>
    </source>
</evidence>
<name>A0ABR8PJF5_9BACL</name>
<accession>A0ABR8PJF5</accession>
<gene>
    <name evidence="2" type="ORF">H9659_08090</name>
</gene>
<protein>
    <submittedName>
        <fullName evidence="2">MEDS domain-containing protein</fullName>
    </submittedName>
</protein>
<feature type="domain" description="MEDS" evidence="1">
    <location>
        <begin position="4"/>
        <end position="157"/>
    </location>
</feature>
<keyword evidence="3" id="KW-1185">Reference proteome</keyword>
<dbReference type="Proteomes" id="UP000659496">
    <property type="component" value="Unassembled WGS sequence"/>
</dbReference>
<reference evidence="2 3" key="1">
    <citation type="submission" date="2020-08" db="EMBL/GenBank/DDBJ databases">
        <title>A Genomic Blueprint of the Chicken Gut Microbiome.</title>
        <authorList>
            <person name="Gilroy R."/>
            <person name="Ravi A."/>
            <person name="Getino M."/>
            <person name="Pursley I."/>
            <person name="Horton D.L."/>
            <person name="Alikhan N.-F."/>
            <person name="Baker D."/>
            <person name="Gharbi K."/>
            <person name="Hall N."/>
            <person name="Watson M."/>
            <person name="Adriaenssens E.M."/>
            <person name="Foster-Nyarko E."/>
            <person name="Jarju S."/>
            <person name="Secka A."/>
            <person name="Antonio M."/>
            <person name="Oren A."/>
            <person name="Chaudhuri R."/>
            <person name="La Ragione R.M."/>
            <person name="Hildebrand F."/>
            <person name="Pallen M.J."/>
        </authorList>
    </citation>
    <scope>NUCLEOTIDE SEQUENCE [LARGE SCALE GENOMIC DNA]</scope>
    <source>
        <strain evidence="2 3">Sa3CUA8</strain>
    </source>
</reference>
<proteinExistence type="predicted"/>
<dbReference type="Pfam" id="PF14417">
    <property type="entry name" value="MEDS"/>
    <property type="match status" value="1"/>
</dbReference>
<organism evidence="2 3">
    <name type="scientific">Sporosarcina gallistercoris</name>
    <dbReference type="NCBI Taxonomy" id="2762245"/>
    <lineage>
        <taxon>Bacteria</taxon>
        <taxon>Bacillati</taxon>
        <taxon>Bacillota</taxon>
        <taxon>Bacilli</taxon>
        <taxon>Bacillales</taxon>
        <taxon>Caryophanaceae</taxon>
        <taxon>Sporosarcina</taxon>
    </lineage>
</organism>
<sequence>MHAHVLFKYNDSKDYFHQLLNYIRDGITAGEYVVLVENERNHRLIMNELSTRFTDKEMEYVHYVNSIHFYLSSGSYSPSAIEEYFTKTVQPYVENKISFRSWAHVEWASLNGPSHLIEEFENIVDQAVMQIPFSLICAYDKNRMPDYLKKSLYKTHPYVLLDNELIVSKEYQSRDK</sequence>
<evidence type="ECO:0000313" key="3">
    <source>
        <dbReference type="Proteomes" id="UP000659496"/>
    </source>
</evidence>
<dbReference type="InterPro" id="IPR025847">
    <property type="entry name" value="MEDS_domain"/>
</dbReference>
<evidence type="ECO:0000259" key="1">
    <source>
        <dbReference type="Pfam" id="PF14417"/>
    </source>
</evidence>